<dbReference type="AlphaFoldDB" id="A0A1U8QBI9"/>
<dbReference type="PANTHER" id="PTHR33138:SF30">
    <property type="entry name" value="LEAF RUST 10 DISEASE-RESISTANCE LOCUS RECEPTOR-LIKE PROTEIN KINASE-LIKE 2.7"/>
    <property type="match status" value="1"/>
</dbReference>
<dbReference type="Pfam" id="PF13947">
    <property type="entry name" value="GUB_WAK_bind"/>
    <property type="match status" value="1"/>
</dbReference>
<dbReference type="PANTHER" id="PTHR33138">
    <property type="entry name" value="OS01G0690200 PROTEIN"/>
    <property type="match status" value="1"/>
</dbReference>
<dbReference type="GeneID" id="104610365"/>
<organism evidence="3 4">
    <name type="scientific">Nelumbo nucifera</name>
    <name type="common">Sacred lotus</name>
    <dbReference type="NCBI Taxonomy" id="4432"/>
    <lineage>
        <taxon>Eukaryota</taxon>
        <taxon>Viridiplantae</taxon>
        <taxon>Streptophyta</taxon>
        <taxon>Embryophyta</taxon>
        <taxon>Tracheophyta</taxon>
        <taxon>Spermatophyta</taxon>
        <taxon>Magnoliopsida</taxon>
        <taxon>Proteales</taxon>
        <taxon>Nelumbonaceae</taxon>
        <taxon>Nelumbo</taxon>
    </lineage>
</organism>
<comment type="subcellular location">
    <subcellularLocation>
        <location evidence="1">Membrane</location>
        <topology evidence="1">Single-pass membrane protein</topology>
    </subcellularLocation>
</comment>
<dbReference type="OrthoDB" id="1146903at2759"/>
<evidence type="ECO:0000256" key="1">
    <source>
        <dbReference type="ARBA" id="ARBA00004167"/>
    </source>
</evidence>
<dbReference type="GO" id="GO:0016020">
    <property type="term" value="C:membrane"/>
    <property type="evidence" value="ECO:0007669"/>
    <property type="project" value="UniProtKB-SubCell"/>
</dbReference>
<dbReference type="GO" id="GO:0030247">
    <property type="term" value="F:polysaccharide binding"/>
    <property type="evidence" value="ECO:0007669"/>
    <property type="project" value="InterPro"/>
</dbReference>
<keyword evidence="2" id="KW-0732">Signal</keyword>
<dbReference type="RefSeq" id="XP_019055471.1">
    <property type="nucleotide sequence ID" value="XM_019199926.1"/>
</dbReference>
<keyword evidence="3" id="KW-1185">Reference proteome</keyword>
<evidence type="ECO:0000313" key="3">
    <source>
        <dbReference type="Proteomes" id="UP000189703"/>
    </source>
</evidence>
<protein>
    <submittedName>
        <fullName evidence="4">Uncharacterized protein LOC104610365</fullName>
    </submittedName>
</protein>
<evidence type="ECO:0000256" key="2">
    <source>
        <dbReference type="ARBA" id="ARBA00022729"/>
    </source>
</evidence>
<accession>A0A1U8QBI9</accession>
<dbReference type="KEGG" id="nnu:104610365"/>
<sequence>MRRFNSATGGSTRFLIINVAIVCSLHLDVRLATAAKQNADCQNNPSSCGNIRNISYPFRLNLRDDDPRSNCGDPRFELTCESNRTILYLNDDHGAHYYVNAIWYKNWTIRLVDPGLQDGNCSSMPLFYFTSRWRNAHGLYYLRSYKYVVFVRCKSPLTVKSYGGEYVDTSPSINNVNGSGSGSGVSYSYAILVKQVGEIPEGCIIHAMAPTLLEEFGNRSFPEIHHQLTLGFDLVWDSSFSGIYWEYL</sequence>
<gene>
    <name evidence="4" type="primary">LOC104610365</name>
</gene>
<dbReference type="OMA" id="FEISWIN"/>
<dbReference type="InterPro" id="IPR025287">
    <property type="entry name" value="WAK_GUB"/>
</dbReference>
<evidence type="ECO:0000313" key="4">
    <source>
        <dbReference type="RefSeq" id="XP_019055471.1"/>
    </source>
</evidence>
<proteinExistence type="predicted"/>
<dbReference type="eggNOG" id="ENOG502SB5H">
    <property type="taxonomic scope" value="Eukaryota"/>
</dbReference>
<reference evidence="4" key="1">
    <citation type="submission" date="2025-08" db="UniProtKB">
        <authorList>
            <consortium name="RefSeq"/>
        </authorList>
    </citation>
    <scope>IDENTIFICATION</scope>
</reference>
<name>A0A1U8QBI9_NELNU</name>
<dbReference type="Proteomes" id="UP000189703">
    <property type="component" value="Unplaced"/>
</dbReference>